<organism evidence="2 3">
    <name type="scientific">Halalkaliarchaeum desulfuricum</name>
    <dbReference type="NCBI Taxonomy" id="2055893"/>
    <lineage>
        <taxon>Archaea</taxon>
        <taxon>Methanobacteriati</taxon>
        <taxon>Methanobacteriota</taxon>
        <taxon>Stenosarchaea group</taxon>
        <taxon>Halobacteria</taxon>
        <taxon>Halobacteriales</taxon>
        <taxon>Haloferacaceae</taxon>
        <taxon>Halalkaliarchaeum</taxon>
    </lineage>
</organism>
<reference evidence="3" key="1">
    <citation type="submission" date="2017-11" db="EMBL/GenBank/DDBJ databases">
        <title>Phenotypic and genomic properties of facultatively anaerobic sulfur-reducing natronoarchaea from hypersaline soda lakes.</title>
        <authorList>
            <person name="Sorokin D.Y."/>
            <person name="Kublanov I.V."/>
            <person name="Roman P."/>
            <person name="Sinninghe Damste J.S."/>
            <person name="Golyshin P.N."/>
            <person name="Rojo D."/>
            <person name="Ciordia S."/>
            <person name="Mena M.D.C."/>
            <person name="Ferrer M."/>
            <person name="Messina E."/>
            <person name="Smedile F."/>
            <person name="La Spada G."/>
            <person name="La Cono V."/>
            <person name="Yakimov M.M."/>
        </authorList>
    </citation>
    <scope>NUCLEOTIDE SEQUENCE [LARGE SCALE GENOMIC DNA]</scope>
    <source>
        <strain evidence="3">AArc-Sl</strain>
    </source>
</reference>
<dbReference type="OrthoDB" id="384255at2157"/>
<sequence length="148" mass="16421">MESALDRHVTLRQVLALLLVVAIVSLVFGIVLGGLVVTPDPTEPDDPPSPAVFSAQSHADEDRIVYTFTPDSEMLFPYRVSYVVSENGAEIQRIDERTENLSASEPLRVEIDDRVPDAEYTIEISIRDEHDRTVYDARIVVGPLSDQG</sequence>
<dbReference type="AlphaFoldDB" id="A0A343TKM7"/>
<keyword evidence="1" id="KW-0472">Membrane</keyword>
<evidence type="ECO:0000256" key="1">
    <source>
        <dbReference type="SAM" id="Phobius"/>
    </source>
</evidence>
<dbReference type="KEGG" id="hdf:AArcSl_2024"/>
<dbReference type="RefSeq" id="WP_119818576.1">
    <property type="nucleotide sequence ID" value="NZ_CP025066.1"/>
</dbReference>
<keyword evidence="3" id="KW-1185">Reference proteome</keyword>
<dbReference type="Proteomes" id="UP000263012">
    <property type="component" value="Chromosome"/>
</dbReference>
<dbReference type="EMBL" id="CP025066">
    <property type="protein sequence ID" value="AUX09649.1"/>
    <property type="molecule type" value="Genomic_DNA"/>
</dbReference>
<feature type="transmembrane region" description="Helical" evidence="1">
    <location>
        <begin position="14"/>
        <end position="37"/>
    </location>
</feature>
<gene>
    <name evidence="2" type="ORF">AArcSl_2024</name>
</gene>
<accession>A0A343TKM7</accession>
<name>A0A343TKM7_9EURY</name>
<evidence type="ECO:0000313" key="2">
    <source>
        <dbReference type="EMBL" id="AUX09649.1"/>
    </source>
</evidence>
<protein>
    <submittedName>
        <fullName evidence="2">Uncharacterized protein</fullName>
    </submittedName>
</protein>
<keyword evidence="1" id="KW-1133">Transmembrane helix</keyword>
<evidence type="ECO:0000313" key="3">
    <source>
        <dbReference type="Proteomes" id="UP000263012"/>
    </source>
</evidence>
<keyword evidence="1" id="KW-0812">Transmembrane</keyword>
<dbReference type="GeneID" id="37878375"/>
<proteinExistence type="predicted"/>